<sequence>MLIEKTYKIDDVVTIKLKSGEELVGKLEAEDDKAIKVNMPLTLVATGQKIGLQQFLFTADVTKSFTIKHDAITLVALTKHEFAEGYLKQTTSIITPPKASIIT</sequence>
<organism evidence="1">
    <name type="scientific">marine metagenome</name>
    <dbReference type="NCBI Taxonomy" id="408172"/>
    <lineage>
        <taxon>unclassified sequences</taxon>
        <taxon>metagenomes</taxon>
        <taxon>ecological metagenomes</taxon>
    </lineage>
</organism>
<evidence type="ECO:0000313" key="1">
    <source>
        <dbReference type="EMBL" id="SVA53310.1"/>
    </source>
</evidence>
<dbReference type="Gene3D" id="2.30.30.100">
    <property type="match status" value="1"/>
</dbReference>
<accession>A0A381WLC7</accession>
<protein>
    <submittedName>
        <fullName evidence="1">Uncharacterized protein</fullName>
    </submittedName>
</protein>
<reference evidence="1" key="1">
    <citation type="submission" date="2018-05" db="EMBL/GenBank/DDBJ databases">
        <authorList>
            <person name="Lanie J.A."/>
            <person name="Ng W.-L."/>
            <person name="Kazmierczak K.M."/>
            <person name="Andrzejewski T.M."/>
            <person name="Davidsen T.M."/>
            <person name="Wayne K.J."/>
            <person name="Tettelin H."/>
            <person name="Glass J.I."/>
            <person name="Rusch D."/>
            <person name="Podicherti R."/>
            <person name="Tsui H.-C.T."/>
            <person name="Winkler M.E."/>
        </authorList>
    </citation>
    <scope>NUCLEOTIDE SEQUENCE</scope>
</reference>
<dbReference type="AlphaFoldDB" id="A0A381WLC7"/>
<proteinExistence type="predicted"/>
<name>A0A381WLC7_9ZZZZ</name>
<gene>
    <name evidence="1" type="ORF">METZ01_LOCUS106164</name>
</gene>
<dbReference type="EMBL" id="UINC01012174">
    <property type="protein sequence ID" value="SVA53310.1"/>
    <property type="molecule type" value="Genomic_DNA"/>
</dbReference>